<evidence type="ECO:0000313" key="9">
    <source>
        <dbReference type="EnsemblMetazoa" id="tetur04g08080.1"/>
    </source>
</evidence>
<evidence type="ECO:0000256" key="7">
    <source>
        <dbReference type="ARBA" id="ARBA00022694"/>
    </source>
</evidence>
<evidence type="ECO:0000256" key="8">
    <source>
        <dbReference type="ARBA" id="ARBA00023242"/>
    </source>
</evidence>
<evidence type="ECO:0000256" key="1">
    <source>
        <dbReference type="ARBA" id="ARBA00004123"/>
    </source>
</evidence>
<keyword evidence="10" id="KW-1185">Reference proteome</keyword>
<dbReference type="PANTHER" id="PTHR12896:SF1">
    <property type="entry name" value="ELONGATOR COMPLEX PROTEIN 4"/>
    <property type="match status" value="1"/>
</dbReference>
<accession>T1K3B6</accession>
<dbReference type="GO" id="GO:0002098">
    <property type="term" value="P:tRNA wobble uridine modification"/>
    <property type="evidence" value="ECO:0007669"/>
    <property type="project" value="InterPro"/>
</dbReference>
<keyword evidence="7" id="KW-0819">tRNA processing</keyword>
<dbReference type="eggNOG" id="KOG3949">
    <property type="taxonomic scope" value="Eukaryota"/>
</dbReference>
<dbReference type="InterPro" id="IPR027417">
    <property type="entry name" value="P-loop_NTPase"/>
</dbReference>
<dbReference type="OrthoDB" id="289162at2759"/>
<dbReference type="SUPFAM" id="SSF52540">
    <property type="entry name" value="P-loop containing nucleoside triphosphate hydrolases"/>
    <property type="match status" value="1"/>
</dbReference>
<dbReference type="Pfam" id="PF05625">
    <property type="entry name" value="PAXNEB"/>
    <property type="match status" value="1"/>
</dbReference>
<protein>
    <recommendedName>
        <fullName evidence="5">Elongator complex protein 4</fullName>
    </recommendedName>
</protein>
<dbReference type="PANTHER" id="PTHR12896">
    <property type="entry name" value="PAX6 NEIGHBOR PROTEIN PAXNEB"/>
    <property type="match status" value="1"/>
</dbReference>
<organism evidence="9 10">
    <name type="scientific">Tetranychus urticae</name>
    <name type="common">Two-spotted spider mite</name>
    <dbReference type="NCBI Taxonomy" id="32264"/>
    <lineage>
        <taxon>Eukaryota</taxon>
        <taxon>Metazoa</taxon>
        <taxon>Ecdysozoa</taxon>
        <taxon>Arthropoda</taxon>
        <taxon>Chelicerata</taxon>
        <taxon>Arachnida</taxon>
        <taxon>Acari</taxon>
        <taxon>Acariformes</taxon>
        <taxon>Trombidiformes</taxon>
        <taxon>Prostigmata</taxon>
        <taxon>Eleutherengona</taxon>
        <taxon>Raphignathae</taxon>
        <taxon>Tetranychoidea</taxon>
        <taxon>Tetranychidae</taxon>
        <taxon>Tetranychus</taxon>
    </lineage>
</organism>
<dbReference type="EnsemblMetazoa" id="tetur04g08080.1">
    <property type="protein sequence ID" value="tetur04g08080.1"/>
    <property type="gene ID" value="tetur04g08080"/>
</dbReference>
<evidence type="ECO:0000256" key="2">
    <source>
        <dbReference type="ARBA" id="ARBA00004496"/>
    </source>
</evidence>
<dbReference type="GO" id="GO:0005737">
    <property type="term" value="C:cytoplasm"/>
    <property type="evidence" value="ECO:0007669"/>
    <property type="project" value="UniProtKB-SubCell"/>
</dbReference>
<comment type="pathway">
    <text evidence="3">tRNA modification; 5-methoxycarbonylmethyl-2-thiouridine-tRNA biosynthesis.</text>
</comment>
<dbReference type="STRING" id="32264.T1K3B6"/>
<evidence type="ECO:0000313" key="10">
    <source>
        <dbReference type="Proteomes" id="UP000015104"/>
    </source>
</evidence>
<comment type="subcellular location">
    <subcellularLocation>
        <location evidence="2">Cytoplasm</location>
    </subcellularLocation>
    <subcellularLocation>
        <location evidence="1">Nucleus</location>
    </subcellularLocation>
</comment>
<gene>
    <name evidence="9" type="primary">107359677</name>
</gene>
<dbReference type="EMBL" id="CAEY01001378">
    <property type="status" value="NOT_ANNOTATED_CDS"/>
    <property type="molecule type" value="Genomic_DNA"/>
</dbReference>
<evidence type="ECO:0000256" key="5">
    <source>
        <dbReference type="ARBA" id="ARBA00020265"/>
    </source>
</evidence>
<reference evidence="10" key="1">
    <citation type="submission" date="2011-08" db="EMBL/GenBank/DDBJ databases">
        <authorList>
            <person name="Rombauts S."/>
        </authorList>
    </citation>
    <scope>NUCLEOTIDE SEQUENCE</scope>
    <source>
        <strain evidence="10">London</strain>
    </source>
</reference>
<dbReference type="AlphaFoldDB" id="T1K3B6"/>
<comment type="similarity">
    <text evidence="4">Belongs to the ELP4 family.</text>
</comment>
<dbReference type="InterPro" id="IPR008728">
    <property type="entry name" value="Elongator_complex_protein_4"/>
</dbReference>
<evidence type="ECO:0000256" key="6">
    <source>
        <dbReference type="ARBA" id="ARBA00022490"/>
    </source>
</evidence>
<evidence type="ECO:0000256" key="4">
    <source>
        <dbReference type="ARBA" id="ARBA00007573"/>
    </source>
</evidence>
<dbReference type="OMA" id="MQIAFRY"/>
<dbReference type="Proteomes" id="UP000015104">
    <property type="component" value="Unassembled WGS sequence"/>
</dbReference>
<keyword evidence="8" id="KW-0539">Nucleus</keyword>
<dbReference type="KEGG" id="tut:107359677"/>
<dbReference type="GO" id="GO:0033588">
    <property type="term" value="C:elongator holoenzyme complex"/>
    <property type="evidence" value="ECO:0007669"/>
    <property type="project" value="InterPro"/>
</dbReference>
<reference evidence="9" key="2">
    <citation type="submission" date="2015-06" db="UniProtKB">
        <authorList>
            <consortium name="EnsemblMetazoa"/>
        </authorList>
    </citation>
    <scope>IDENTIFICATION</scope>
</reference>
<dbReference type="HOGENOM" id="CLU_864153_0_0_1"/>
<keyword evidence="6" id="KW-0963">Cytoplasm</keyword>
<sequence>MSAFRKFDLKQEPIALEFIPTGIRGLDQLFGGGLPHNHLILIEEDEFNVYSNLLLRAVSSNVIHDKVNLTYFSDKISSDPSVLIKKLPSRTKLDSKSIDSPKDMQIAFRYNYMPSLDNETGFIMDFGRLLEEKNFKSQVNIDSIAIHPIKDVLSVMEKYTKSQVSSHNLNNASPSKSRHLIILDHISACTSSLSSDNICGFIHQLKSFARQLNKFTILVSIQSGWLSNVIIKRLRNISDTSIQLEAFDPLQPSAYSDDYKGALHVHKVTRVSSSKDSLVADLGFQLKKNNRYFIIEKLFLPPDIGDTPSRVPTKSNTTDDIF</sequence>
<evidence type="ECO:0000256" key="3">
    <source>
        <dbReference type="ARBA" id="ARBA00005043"/>
    </source>
</evidence>
<name>T1K3B6_TETUR</name>
<proteinExistence type="inferred from homology"/>
<dbReference type="UniPathway" id="UPA00988"/>
<dbReference type="GO" id="GO:0008023">
    <property type="term" value="C:transcription elongation factor complex"/>
    <property type="evidence" value="ECO:0007669"/>
    <property type="project" value="TreeGrafter"/>
</dbReference>
<dbReference type="Gene3D" id="3.40.50.300">
    <property type="entry name" value="P-loop containing nucleotide triphosphate hydrolases"/>
    <property type="match status" value="1"/>
</dbReference>